<dbReference type="InterPro" id="IPR021264">
    <property type="entry name" value="AFUB_079030/YDR124W-like"/>
</dbReference>
<evidence type="ECO:0000256" key="1">
    <source>
        <dbReference type="SAM" id="MobiDB-lite"/>
    </source>
</evidence>
<dbReference type="InterPro" id="IPR047092">
    <property type="entry name" value="AFUB_07903/YDR124W-like_hel"/>
</dbReference>
<gene>
    <name evidence="3" type="ORF">EV356DRAFT_506343</name>
</gene>
<dbReference type="EMBL" id="ML991821">
    <property type="protein sequence ID" value="KAF2231927.1"/>
    <property type="molecule type" value="Genomic_DNA"/>
</dbReference>
<keyword evidence="4" id="KW-1185">Reference proteome</keyword>
<feature type="domain" description="Subtelomeric hrmA-associated cluster protein AFUB-079030/YDR124W-like helical bundle" evidence="2">
    <location>
        <begin position="111"/>
        <end position="261"/>
    </location>
</feature>
<organism evidence="3 4">
    <name type="scientific">Viridothelium virens</name>
    <name type="common">Speckled blister lichen</name>
    <name type="synonym">Trypethelium virens</name>
    <dbReference type="NCBI Taxonomy" id="1048519"/>
    <lineage>
        <taxon>Eukaryota</taxon>
        <taxon>Fungi</taxon>
        <taxon>Dikarya</taxon>
        <taxon>Ascomycota</taxon>
        <taxon>Pezizomycotina</taxon>
        <taxon>Dothideomycetes</taxon>
        <taxon>Dothideomycetes incertae sedis</taxon>
        <taxon>Trypetheliales</taxon>
        <taxon>Trypetheliaceae</taxon>
        <taxon>Viridothelium</taxon>
    </lineage>
</organism>
<dbReference type="PANTHER" id="PTHR36102:SF1">
    <property type="entry name" value="YDR124W-LIKE HELICAL BUNDLE DOMAIN-CONTAINING PROTEIN"/>
    <property type="match status" value="1"/>
</dbReference>
<name>A0A6A6H234_VIRVR</name>
<accession>A0A6A6H234</accession>
<dbReference type="Proteomes" id="UP000800092">
    <property type="component" value="Unassembled WGS sequence"/>
</dbReference>
<proteinExistence type="predicted"/>
<dbReference type="OrthoDB" id="5338458at2759"/>
<feature type="compositionally biased region" description="Basic residues" evidence="1">
    <location>
        <begin position="288"/>
        <end position="309"/>
    </location>
</feature>
<evidence type="ECO:0000313" key="3">
    <source>
        <dbReference type="EMBL" id="KAF2231927.1"/>
    </source>
</evidence>
<dbReference type="Pfam" id="PF11001">
    <property type="entry name" value="AFUB_07903_YDR124W_hel"/>
    <property type="match status" value="1"/>
</dbReference>
<evidence type="ECO:0000259" key="2">
    <source>
        <dbReference type="Pfam" id="PF11001"/>
    </source>
</evidence>
<dbReference type="PANTHER" id="PTHR36102">
    <property type="entry name" value="CHROMOSOME 10, WHOLE GENOME SHOTGUN SEQUENCE"/>
    <property type="match status" value="1"/>
</dbReference>
<feature type="region of interest" description="Disordered" evidence="1">
    <location>
        <begin position="288"/>
        <end position="319"/>
    </location>
</feature>
<reference evidence="3" key="1">
    <citation type="journal article" date="2020" name="Stud. Mycol.">
        <title>101 Dothideomycetes genomes: a test case for predicting lifestyles and emergence of pathogens.</title>
        <authorList>
            <person name="Haridas S."/>
            <person name="Albert R."/>
            <person name="Binder M."/>
            <person name="Bloem J."/>
            <person name="Labutti K."/>
            <person name="Salamov A."/>
            <person name="Andreopoulos B."/>
            <person name="Baker S."/>
            <person name="Barry K."/>
            <person name="Bills G."/>
            <person name="Bluhm B."/>
            <person name="Cannon C."/>
            <person name="Castanera R."/>
            <person name="Culley D."/>
            <person name="Daum C."/>
            <person name="Ezra D."/>
            <person name="Gonzalez J."/>
            <person name="Henrissat B."/>
            <person name="Kuo A."/>
            <person name="Liang C."/>
            <person name="Lipzen A."/>
            <person name="Lutzoni F."/>
            <person name="Magnuson J."/>
            <person name="Mondo S."/>
            <person name="Nolan M."/>
            <person name="Ohm R."/>
            <person name="Pangilinan J."/>
            <person name="Park H.-J."/>
            <person name="Ramirez L."/>
            <person name="Alfaro M."/>
            <person name="Sun H."/>
            <person name="Tritt A."/>
            <person name="Yoshinaga Y."/>
            <person name="Zwiers L.-H."/>
            <person name="Turgeon B."/>
            <person name="Goodwin S."/>
            <person name="Spatafora J."/>
            <person name="Crous P."/>
            <person name="Grigoriev I."/>
        </authorList>
    </citation>
    <scope>NUCLEOTIDE SEQUENCE</scope>
    <source>
        <strain evidence="3">Tuck. ex Michener</strain>
    </source>
</reference>
<sequence length="579" mass="64987">MQCPKKTIQDSVFPGSIFSHESSEFCSSPTDCGILDIESPLSPDAVQGRQRGLKRASKTNVLQQVPPKRMRWCEEGLLKPGTPSECTDGVTSGEEGQKAQVNSNRYISLDLRDNKKVTEYFERRLENLTQLGVKAILKKWIDRICPRKQTTHPYVASNPEWRRVHKKEHERPPVPEWWPIGQCKHKEPDHSSKKDRMHLAQHLIRLRDKGVKNWEESKESSWTNMLENSTKTVKLRYRDQDTSEDIEFRHRVLKEFYNVARHEEENLENGQHGCAFMCVTDYDVKGRKRRRGGARTKGKASKAFKKSTSRRSSEAEDNFMASPKVEEVLVDYSDAIGRRGSRATSKNTGPKIEGNPEELAEIRPHVFSNGPASHLAYGISDNVHKAGSPPPPGFPMDAHQIQVTRPPFSSLTSERFSSQHNLTLVPEYLNAPMENSPYTPNVANQRGNHCGLPWPLLTQPSTYGVSTVGSSSFPESRMPYYSNSSSISDDICASAATTFAMDSNRATSQLSASTELSMATDHFSPYVDKQYQYSLLGGDAPVSQANGHLLGDTRSHSLGANPTSPKIFMPNALPTYRHE</sequence>
<protein>
    <recommendedName>
        <fullName evidence="2">Subtelomeric hrmA-associated cluster protein AFUB-079030/YDR124W-like helical bundle domain-containing protein</fullName>
    </recommendedName>
</protein>
<dbReference type="AlphaFoldDB" id="A0A6A6H234"/>
<evidence type="ECO:0000313" key="4">
    <source>
        <dbReference type="Proteomes" id="UP000800092"/>
    </source>
</evidence>